<proteinExistence type="predicted"/>
<organism evidence="1 2">
    <name type="scientific">Cordyceps fumosorosea (strain ARSEF 2679)</name>
    <name type="common">Isaria fumosorosea</name>
    <dbReference type="NCBI Taxonomy" id="1081104"/>
    <lineage>
        <taxon>Eukaryota</taxon>
        <taxon>Fungi</taxon>
        <taxon>Dikarya</taxon>
        <taxon>Ascomycota</taxon>
        <taxon>Pezizomycotina</taxon>
        <taxon>Sordariomycetes</taxon>
        <taxon>Hypocreomycetidae</taxon>
        <taxon>Hypocreales</taxon>
        <taxon>Cordycipitaceae</taxon>
        <taxon>Cordyceps</taxon>
    </lineage>
</organism>
<sequence length="438" mass="47157">MVFSGRPSTACHACRPVRRKVSPSLMQTLPITQASGNETNPSPASATAHLNVAPSVVAKATTAWAIQTPLLYPRRKRTIIIPLSFYSEANSAFSLLSLTTLDSSYSSSSSSSSSCSSAITRPLHLSTNQQALSFLFHAFISATPFDGYLASFYTPRTAADADDACAWAIDAVALAAYGRHTRQPGCADVARTKYAGTLTRVNDALADPDGAALRDRTLVAVLVLALFEATAFFHPASTPTSWVAHTWGARQLLMLRGPRRCTASPAARRLFSHTSNNVKASCIQRSAPIPSAFLALDAEVRGLLDGQDPAARLAHFLHAVSALKARSNRTRASGLVADPSSLKDYACHHMADVAVGVLATVPSFVYKENGRRTFMPPGRCLGWPLGILEMGTVCPPDPRLYARKTLEWLAEDLNLPQAIGPDRHPGSREDWLHLFHLG</sequence>
<evidence type="ECO:0008006" key="3">
    <source>
        <dbReference type="Google" id="ProtNLM"/>
    </source>
</evidence>
<dbReference type="GeneID" id="30019859"/>
<dbReference type="EMBL" id="AZHB01000007">
    <property type="protein sequence ID" value="OAA67391.1"/>
    <property type="molecule type" value="Genomic_DNA"/>
</dbReference>
<reference evidence="1 2" key="1">
    <citation type="journal article" date="2016" name="Genome Biol. Evol.">
        <title>Divergent and convergent evolution of fungal pathogenicity.</title>
        <authorList>
            <person name="Shang Y."/>
            <person name="Xiao G."/>
            <person name="Zheng P."/>
            <person name="Cen K."/>
            <person name="Zhan S."/>
            <person name="Wang C."/>
        </authorList>
    </citation>
    <scope>NUCLEOTIDE SEQUENCE [LARGE SCALE GENOMIC DNA]</scope>
    <source>
        <strain evidence="1 2">ARSEF 2679</strain>
    </source>
</reference>
<protein>
    <recommendedName>
        <fullName evidence="3">C6 zinc finger domain protein</fullName>
    </recommendedName>
</protein>
<dbReference type="PANTHER" id="PTHR38791">
    <property type="entry name" value="ZN(II)2CYS6 TRANSCRIPTION FACTOR (EUROFUNG)-RELATED-RELATED"/>
    <property type="match status" value="1"/>
</dbReference>
<gene>
    <name evidence="1" type="ORF">ISF_03567</name>
</gene>
<evidence type="ECO:0000313" key="2">
    <source>
        <dbReference type="Proteomes" id="UP000076744"/>
    </source>
</evidence>
<dbReference type="RefSeq" id="XP_018705380.1">
    <property type="nucleotide sequence ID" value="XM_018847173.1"/>
</dbReference>
<dbReference type="STRING" id="1081104.A0A167ZDY4"/>
<evidence type="ECO:0000313" key="1">
    <source>
        <dbReference type="EMBL" id="OAA67391.1"/>
    </source>
</evidence>
<dbReference type="InterPro" id="IPR053175">
    <property type="entry name" value="DHMBA_Reg_Transcription_Factor"/>
</dbReference>
<keyword evidence="2" id="KW-1185">Reference proteome</keyword>
<accession>A0A167ZDY4</accession>
<name>A0A167ZDY4_CORFA</name>
<dbReference type="OrthoDB" id="2991872at2759"/>
<dbReference type="Proteomes" id="UP000076744">
    <property type="component" value="Unassembled WGS sequence"/>
</dbReference>
<comment type="caution">
    <text evidence="1">The sequence shown here is derived from an EMBL/GenBank/DDBJ whole genome shotgun (WGS) entry which is preliminary data.</text>
</comment>
<dbReference type="AlphaFoldDB" id="A0A167ZDY4"/>